<comment type="caution">
    <text evidence="3">The sequence shown here is derived from an EMBL/GenBank/DDBJ whole genome shotgun (WGS) entry which is preliminary data.</text>
</comment>
<proteinExistence type="predicted"/>
<protein>
    <submittedName>
        <fullName evidence="3">Sh3 domain-containing protein</fullName>
    </submittedName>
</protein>
<sequence length="249" mass="26740">SFISNQQSLLPTSNVSFVGSAKNGDTFLSSIYIPSAPLLEPSGSSGVNYSVNYGVYKDVQERDPQRVCDAYHDRLDPLQVFVGIDRLNPDKLIPLAILKGAKGLAILTVAKAGVLLGYKLGIGLVISQRSDGSWSASSAIFSVGLGWGASGTTKFSLLLVLISFVIITMSVSVNLSLKVDNCRHLQTMAGAFMRVSLEGNGVATRMDTNLCFYGDSYLTKSDILLGMVSRPKAAKPLYAALEDLFFNLR</sequence>
<dbReference type="PANTHER" id="PTHR15629">
    <property type="entry name" value="SH3YL1 PROTEIN"/>
    <property type="match status" value="1"/>
</dbReference>
<keyword evidence="4" id="KW-1185">Reference proteome</keyword>
<feature type="non-terminal residue" evidence="3">
    <location>
        <position position="1"/>
    </location>
</feature>
<dbReference type="Pfam" id="PF04366">
    <property type="entry name" value="Ysc84"/>
    <property type="match status" value="1"/>
</dbReference>
<dbReference type="InterPro" id="IPR007461">
    <property type="entry name" value="Ysc84_actin-binding"/>
</dbReference>
<evidence type="ECO:0000256" key="1">
    <source>
        <dbReference type="SAM" id="Phobius"/>
    </source>
</evidence>
<feature type="domain" description="Ysc84 actin-binding" evidence="2">
    <location>
        <begin position="188"/>
        <end position="243"/>
    </location>
</feature>
<dbReference type="AlphaFoldDB" id="A0AAW0LUZ8"/>
<evidence type="ECO:0000313" key="4">
    <source>
        <dbReference type="Proteomes" id="UP000237347"/>
    </source>
</evidence>
<feature type="transmembrane region" description="Helical" evidence="1">
    <location>
        <begin position="157"/>
        <end position="177"/>
    </location>
</feature>
<dbReference type="InterPro" id="IPR051702">
    <property type="entry name" value="SH3_domain_YSC84-like"/>
</dbReference>
<evidence type="ECO:0000313" key="3">
    <source>
        <dbReference type="EMBL" id="KAK7855467.1"/>
    </source>
</evidence>
<dbReference type="GO" id="GO:0035091">
    <property type="term" value="F:phosphatidylinositol binding"/>
    <property type="evidence" value="ECO:0007669"/>
    <property type="project" value="TreeGrafter"/>
</dbReference>
<dbReference type="EMBL" id="PKMF04000045">
    <property type="protein sequence ID" value="KAK7855467.1"/>
    <property type="molecule type" value="Genomic_DNA"/>
</dbReference>
<gene>
    <name evidence="3" type="ORF">CFP56_027815</name>
</gene>
<dbReference type="Proteomes" id="UP000237347">
    <property type="component" value="Unassembled WGS sequence"/>
</dbReference>
<organism evidence="3 4">
    <name type="scientific">Quercus suber</name>
    <name type="common">Cork oak</name>
    <dbReference type="NCBI Taxonomy" id="58331"/>
    <lineage>
        <taxon>Eukaryota</taxon>
        <taxon>Viridiplantae</taxon>
        <taxon>Streptophyta</taxon>
        <taxon>Embryophyta</taxon>
        <taxon>Tracheophyta</taxon>
        <taxon>Spermatophyta</taxon>
        <taxon>Magnoliopsida</taxon>
        <taxon>eudicotyledons</taxon>
        <taxon>Gunneridae</taxon>
        <taxon>Pentapetalae</taxon>
        <taxon>rosids</taxon>
        <taxon>fabids</taxon>
        <taxon>Fagales</taxon>
        <taxon>Fagaceae</taxon>
        <taxon>Quercus</taxon>
    </lineage>
</organism>
<feature type="transmembrane region" description="Helical" evidence="1">
    <location>
        <begin position="132"/>
        <end position="150"/>
    </location>
</feature>
<dbReference type="PANTHER" id="PTHR15629:SF2">
    <property type="entry name" value="SH3 DOMAIN-CONTAINING YSC84-LIKE PROTEIN 1"/>
    <property type="match status" value="1"/>
</dbReference>
<feature type="transmembrane region" description="Helical" evidence="1">
    <location>
        <begin position="104"/>
        <end position="126"/>
    </location>
</feature>
<reference evidence="3 4" key="1">
    <citation type="journal article" date="2018" name="Sci. Data">
        <title>The draft genome sequence of cork oak.</title>
        <authorList>
            <person name="Ramos A.M."/>
            <person name="Usie A."/>
            <person name="Barbosa P."/>
            <person name="Barros P.M."/>
            <person name="Capote T."/>
            <person name="Chaves I."/>
            <person name="Simoes F."/>
            <person name="Abreu I."/>
            <person name="Carrasquinho I."/>
            <person name="Faro C."/>
            <person name="Guimaraes J.B."/>
            <person name="Mendonca D."/>
            <person name="Nobrega F."/>
            <person name="Rodrigues L."/>
            <person name="Saibo N.J.M."/>
            <person name="Varela M.C."/>
            <person name="Egas C."/>
            <person name="Matos J."/>
            <person name="Miguel C.M."/>
            <person name="Oliveira M.M."/>
            <person name="Ricardo C.P."/>
            <person name="Goncalves S."/>
        </authorList>
    </citation>
    <scope>NUCLEOTIDE SEQUENCE [LARGE SCALE GENOMIC DNA]</scope>
    <source>
        <strain evidence="4">cv. HL8</strain>
    </source>
</reference>
<accession>A0AAW0LUZ8</accession>
<keyword evidence="1" id="KW-1133">Transmembrane helix</keyword>
<keyword evidence="1" id="KW-0472">Membrane</keyword>
<keyword evidence="1" id="KW-0812">Transmembrane</keyword>
<name>A0AAW0LUZ8_QUESU</name>
<evidence type="ECO:0000259" key="2">
    <source>
        <dbReference type="Pfam" id="PF04366"/>
    </source>
</evidence>